<protein>
    <submittedName>
        <fullName evidence="10">Peptidase M13</fullName>
    </submittedName>
</protein>
<organism evidence="10 11">
    <name type="scientific">Alloscardovia omnicolens</name>
    <dbReference type="NCBI Taxonomy" id="419015"/>
    <lineage>
        <taxon>Bacteria</taxon>
        <taxon>Bacillati</taxon>
        <taxon>Actinomycetota</taxon>
        <taxon>Actinomycetes</taxon>
        <taxon>Bifidobacteriales</taxon>
        <taxon>Bifidobacteriaceae</taxon>
        <taxon>Alloscardovia</taxon>
    </lineage>
</organism>
<dbReference type="SUPFAM" id="SSF55486">
    <property type="entry name" value="Metalloproteases ('zincins'), catalytic domain"/>
    <property type="match status" value="1"/>
</dbReference>
<accession>A0A2I1M5F0</accession>
<comment type="caution">
    <text evidence="10">The sequence shown here is derived from an EMBL/GenBank/DDBJ whole genome shotgun (WGS) entry which is preliminary data.</text>
</comment>
<sequence>MTFMNRSTIFALSRARSVRSADSVSSGIDVESLSSTVPAQADFFRHVNGTWIDSYELPADKARYGSFDKLADDAEEQIHEILEEAHPSSPKSVALYRSFMDTETIERAGINPIREDLNRIDEVTTKIGLTQVLGAMDAAGGPSLFSQAVFADPGNPTHHTVHIFQSGLGLPDEAYYREDNHKPVVEKYTAMVAQLLLLAGYVKDEKQGLRSARKFVDIERSIASHHWDVVASRDSDKTYNPRTFDEFAAALNSFNLEAWVDAWQESYNNSEASHAQPLSLRSALSHVIVYQPSFIDGIDQFWSDADVDDVKLWARVHVLIHWASYLPSDFENAKFDFYGKVLRGTTVQRDRWRRAVALVDGVSGEEIAQEYVKRHFPASSKARMSELVDNLIHAYEVSIKSSAWLGKDTQEKALDKLSKFTPMIGYPDKWRDYSALDIREEYSLIHNLRNASLYETAYQLAKAGQLVDKREWLMTPQTVNAYYEPTTNVIVFPAAILQPPFFHADADDAANYGGIGAVIGHEIGHGFDDQGSKYDGDGNLKDWWTQTDREKFDKLTHSLIDQYDQFTPQDVADKYTAQGKADQMPHVKGAFTIGENIGDLGGVNISLKAYALSLGAQNDSDEELTRALDSAPVIDGFTGVQRFFLSYASIWRSVIRVEMAEQYLQIDPHSPAEFRVNGIVRNVDRFYDAFDVHEGDAMYLAPDQRVHIW</sequence>
<dbReference type="PANTHER" id="PTHR11733">
    <property type="entry name" value="ZINC METALLOPROTEASE FAMILY M13 NEPRILYSIN-RELATED"/>
    <property type="match status" value="1"/>
</dbReference>
<name>A0A2I1M5F0_9BIFI</name>
<dbReference type="InterPro" id="IPR042089">
    <property type="entry name" value="Peptidase_M13_dom_2"/>
</dbReference>
<dbReference type="InterPro" id="IPR008753">
    <property type="entry name" value="Peptidase_M13_N"/>
</dbReference>
<dbReference type="CDD" id="cd08662">
    <property type="entry name" value="M13"/>
    <property type="match status" value="1"/>
</dbReference>
<evidence type="ECO:0000256" key="5">
    <source>
        <dbReference type="ARBA" id="ARBA00022801"/>
    </source>
</evidence>
<dbReference type="InterPro" id="IPR000718">
    <property type="entry name" value="Peptidase_M13"/>
</dbReference>
<dbReference type="EMBL" id="PKGU01000002">
    <property type="protein sequence ID" value="PKZ15337.1"/>
    <property type="molecule type" value="Genomic_DNA"/>
</dbReference>
<keyword evidence="6" id="KW-0862">Zinc</keyword>
<proteinExistence type="inferred from homology"/>
<feature type="domain" description="Peptidase M13 C-terminal" evidence="8">
    <location>
        <begin position="480"/>
        <end position="706"/>
    </location>
</feature>
<evidence type="ECO:0000256" key="3">
    <source>
        <dbReference type="ARBA" id="ARBA00022670"/>
    </source>
</evidence>
<evidence type="ECO:0000256" key="1">
    <source>
        <dbReference type="ARBA" id="ARBA00001947"/>
    </source>
</evidence>
<dbReference type="GO" id="GO:0016485">
    <property type="term" value="P:protein processing"/>
    <property type="evidence" value="ECO:0007669"/>
    <property type="project" value="TreeGrafter"/>
</dbReference>
<evidence type="ECO:0000259" key="8">
    <source>
        <dbReference type="Pfam" id="PF01431"/>
    </source>
</evidence>
<dbReference type="GO" id="GO:0005886">
    <property type="term" value="C:plasma membrane"/>
    <property type="evidence" value="ECO:0007669"/>
    <property type="project" value="TreeGrafter"/>
</dbReference>
<dbReference type="GO" id="GO:0046872">
    <property type="term" value="F:metal ion binding"/>
    <property type="evidence" value="ECO:0007669"/>
    <property type="project" value="UniProtKB-KW"/>
</dbReference>
<keyword evidence="7" id="KW-0482">Metalloprotease</keyword>
<dbReference type="GO" id="GO:0004222">
    <property type="term" value="F:metalloendopeptidase activity"/>
    <property type="evidence" value="ECO:0007669"/>
    <property type="project" value="InterPro"/>
</dbReference>
<comment type="cofactor">
    <cofactor evidence="1">
        <name>Zn(2+)</name>
        <dbReference type="ChEBI" id="CHEBI:29105"/>
    </cofactor>
</comment>
<dbReference type="AlphaFoldDB" id="A0A2I1M5F0"/>
<evidence type="ECO:0000259" key="9">
    <source>
        <dbReference type="Pfam" id="PF05649"/>
    </source>
</evidence>
<reference evidence="10 11" key="1">
    <citation type="submission" date="2017-12" db="EMBL/GenBank/DDBJ databases">
        <title>Phylogenetic diversity of female urinary microbiome.</title>
        <authorList>
            <person name="Thomas-White K."/>
            <person name="Wolfe A.J."/>
        </authorList>
    </citation>
    <scope>NUCLEOTIDE SEQUENCE [LARGE SCALE GENOMIC DNA]</scope>
    <source>
        <strain evidence="10 11">UMB0064</strain>
    </source>
</reference>
<dbReference type="Gene3D" id="3.40.390.10">
    <property type="entry name" value="Collagenase (Catalytic Domain)"/>
    <property type="match status" value="1"/>
</dbReference>
<gene>
    <name evidence="10" type="ORF">CYJ32_02865</name>
</gene>
<evidence type="ECO:0000256" key="2">
    <source>
        <dbReference type="ARBA" id="ARBA00007357"/>
    </source>
</evidence>
<dbReference type="InterPro" id="IPR018497">
    <property type="entry name" value="Peptidase_M13_C"/>
</dbReference>
<keyword evidence="4" id="KW-0479">Metal-binding</keyword>
<keyword evidence="3" id="KW-0645">Protease</keyword>
<dbReference type="Gene3D" id="1.10.1380.10">
    <property type="entry name" value="Neutral endopeptidase , domain2"/>
    <property type="match status" value="1"/>
</dbReference>
<evidence type="ECO:0000313" key="10">
    <source>
        <dbReference type="EMBL" id="PKZ15337.1"/>
    </source>
</evidence>
<dbReference type="PANTHER" id="PTHR11733:SF167">
    <property type="entry name" value="FI17812P1-RELATED"/>
    <property type="match status" value="1"/>
</dbReference>
<dbReference type="Proteomes" id="UP000242263">
    <property type="component" value="Unassembled WGS sequence"/>
</dbReference>
<comment type="similarity">
    <text evidence="2">Belongs to the peptidase M13 family.</text>
</comment>
<evidence type="ECO:0000256" key="6">
    <source>
        <dbReference type="ARBA" id="ARBA00022833"/>
    </source>
</evidence>
<dbReference type="PRINTS" id="PR00786">
    <property type="entry name" value="NEPRILYSIN"/>
</dbReference>
<evidence type="ECO:0000256" key="4">
    <source>
        <dbReference type="ARBA" id="ARBA00022723"/>
    </source>
</evidence>
<dbReference type="InterPro" id="IPR024079">
    <property type="entry name" value="MetalloPept_cat_dom_sf"/>
</dbReference>
<evidence type="ECO:0000256" key="7">
    <source>
        <dbReference type="ARBA" id="ARBA00023049"/>
    </source>
</evidence>
<evidence type="ECO:0000313" key="11">
    <source>
        <dbReference type="Proteomes" id="UP000242263"/>
    </source>
</evidence>
<dbReference type="Pfam" id="PF05649">
    <property type="entry name" value="Peptidase_M13_N"/>
    <property type="match status" value="1"/>
</dbReference>
<feature type="domain" description="Peptidase M13 N-terminal" evidence="9">
    <location>
        <begin position="40"/>
        <end position="427"/>
    </location>
</feature>
<dbReference type="Pfam" id="PF01431">
    <property type="entry name" value="Peptidase_M13"/>
    <property type="match status" value="1"/>
</dbReference>
<dbReference type="PROSITE" id="PS51885">
    <property type="entry name" value="NEPRILYSIN"/>
    <property type="match status" value="1"/>
</dbReference>
<keyword evidence="5" id="KW-0378">Hydrolase</keyword>